<name>A0A2K9VGY3_9CAUD</name>
<dbReference type="Gene3D" id="3.30.2220.10">
    <property type="entry name" value="rbstp2171"/>
    <property type="match status" value="1"/>
</dbReference>
<evidence type="ECO:0000313" key="3">
    <source>
        <dbReference type="Proteomes" id="UP000241370"/>
    </source>
</evidence>
<reference evidence="2 3" key="1">
    <citation type="submission" date="2017-12" db="EMBL/GenBank/DDBJ databases">
        <title>Phages infecting Faecalibacterium prausnitzii belong to novel viral genera that help decipher intestinal viromes.</title>
        <authorList>
            <person name="Petit M.-A."/>
            <person name="De Paepe M."/>
            <person name="Benevides L."/>
            <person name="Langella P."/>
        </authorList>
    </citation>
    <scope>NUCLEOTIDE SEQUENCE [LARGE SCALE GENOMIC DNA]</scope>
</reference>
<feature type="domain" description="DUF6848" evidence="1">
    <location>
        <begin position="17"/>
        <end position="116"/>
    </location>
</feature>
<accession>A0A2K9VGY3</accession>
<protein>
    <submittedName>
        <fullName evidence="2">Putative minor tail protein</fullName>
    </submittedName>
</protein>
<proteinExistence type="predicted"/>
<dbReference type="EMBL" id="MG711460">
    <property type="protein sequence ID" value="AUV61550.1"/>
    <property type="molecule type" value="Genomic_DNA"/>
</dbReference>
<dbReference type="InterPro" id="IPR049294">
    <property type="entry name" value="DUF6848"/>
</dbReference>
<dbReference type="Pfam" id="PF20941">
    <property type="entry name" value="DUF6848"/>
    <property type="match status" value="1"/>
</dbReference>
<dbReference type="Proteomes" id="UP000241370">
    <property type="component" value="Segment"/>
</dbReference>
<organism evidence="2 3">
    <name type="scientific">Faecalibacterium phage FP_Mushu</name>
    <dbReference type="NCBI Taxonomy" id="2070185"/>
    <lineage>
        <taxon>Viruses</taxon>
        <taxon>Duplodnaviria</taxon>
        <taxon>Heunggongvirae</taxon>
        <taxon>Uroviricota</taxon>
        <taxon>Caudoviricetes</taxon>
        <taxon>Mushuvirus</taxon>
        <taxon>Mushuvirus mushu</taxon>
    </lineage>
</organism>
<evidence type="ECO:0000313" key="2">
    <source>
        <dbReference type="EMBL" id="AUV61550.1"/>
    </source>
</evidence>
<dbReference type="RefSeq" id="YP_009797336.1">
    <property type="nucleotide sequence ID" value="NC_047913.1"/>
</dbReference>
<sequence>MESTNNQTPARSSEEQLKAKYGGKLYRVGITVPVDDESEKEFSYYFKRPTVPSYDRYIKTAAQGITKASKAFMLDAVIDEDAERLTKDMEENPGIAISIGNKLTEILGLTGTANLKKL</sequence>
<dbReference type="KEGG" id="vg:54987749"/>
<keyword evidence="3" id="KW-1185">Reference proteome</keyword>
<evidence type="ECO:0000259" key="1">
    <source>
        <dbReference type="Pfam" id="PF20941"/>
    </source>
</evidence>
<dbReference type="GeneID" id="54987749"/>